<name>A0ABY9KZA7_9BACI</name>
<sequence>MLHAIFVTIHPFIDGNFVYQQY</sequence>
<dbReference type="RefSeq" id="WP_348029774.1">
    <property type="nucleotide sequence ID" value="NZ_CP129113.1"/>
</dbReference>
<gene>
    <name evidence="2" type="ORF">QR721_03610</name>
</gene>
<evidence type="ECO:0000313" key="2">
    <source>
        <dbReference type="EMBL" id="WLV25984.1"/>
    </source>
</evidence>
<protein>
    <recommendedName>
        <fullName evidence="1">Fido domain-containing protein</fullName>
    </recommendedName>
</protein>
<dbReference type="EMBL" id="CP129113">
    <property type="protein sequence ID" value="WLV25984.1"/>
    <property type="molecule type" value="Genomic_DNA"/>
</dbReference>
<evidence type="ECO:0000313" key="3">
    <source>
        <dbReference type="Proteomes" id="UP001180087"/>
    </source>
</evidence>
<dbReference type="InterPro" id="IPR003812">
    <property type="entry name" value="Fido"/>
</dbReference>
<evidence type="ECO:0000259" key="1">
    <source>
        <dbReference type="PROSITE" id="PS51459"/>
    </source>
</evidence>
<dbReference type="PROSITE" id="PS51459">
    <property type="entry name" value="FIDO"/>
    <property type="match status" value="1"/>
</dbReference>
<dbReference type="InterPro" id="IPR036597">
    <property type="entry name" value="Fido-like_dom_sf"/>
</dbReference>
<accession>A0ABY9KZA7</accession>
<dbReference type="SUPFAM" id="SSF140931">
    <property type="entry name" value="Fic-like"/>
    <property type="match status" value="1"/>
</dbReference>
<proteinExistence type="predicted"/>
<feature type="domain" description="Fido" evidence="1">
    <location>
        <begin position="1"/>
        <end position="22"/>
    </location>
</feature>
<reference evidence="2" key="1">
    <citation type="submission" date="2023-06" db="EMBL/GenBank/DDBJ databases">
        <title>A Treasure from Seagulls: Isolation and Description of Aciduricobacillus qingdaonensis gen. nov., sp. nov., a Rare Obligately Uric Acid-utilizing Member in the Family Bacillaceae.</title>
        <authorList>
            <person name="Liu W."/>
            <person name="Wang B."/>
        </authorList>
    </citation>
    <scope>NUCLEOTIDE SEQUENCE</scope>
    <source>
        <strain evidence="2">44XB</strain>
    </source>
</reference>
<keyword evidence="3" id="KW-1185">Reference proteome</keyword>
<dbReference type="Proteomes" id="UP001180087">
    <property type="component" value="Chromosome"/>
</dbReference>
<organism evidence="2 3">
    <name type="scientific">Aciduricibacillus chroicocephali</name>
    <dbReference type="NCBI Taxonomy" id="3054939"/>
    <lineage>
        <taxon>Bacteria</taxon>
        <taxon>Bacillati</taxon>
        <taxon>Bacillota</taxon>
        <taxon>Bacilli</taxon>
        <taxon>Bacillales</taxon>
        <taxon>Bacillaceae</taxon>
        <taxon>Aciduricibacillus</taxon>
    </lineage>
</organism>